<protein>
    <submittedName>
        <fullName evidence="2">Uncharacterized protein</fullName>
    </submittedName>
</protein>
<dbReference type="InterPro" id="IPR036872">
    <property type="entry name" value="CH_dom_sf"/>
</dbReference>
<evidence type="ECO:0000313" key="2">
    <source>
        <dbReference type="EMBL" id="CAF9907502.1"/>
    </source>
</evidence>
<dbReference type="SUPFAM" id="SSF47576">
    <property type="entry name" value="Calponin-homology domain, CH-domain"/>
    <property type="match status" value="1"/>
</dbReference>
<accession>A0A8H3ENX2</accession>
<dbReference type="OrthoDB" id="2534759at2759"/>
<comment type="caution">
    <text evidence="2">The sequence shown here is derived from an EMBL/GenBank/DDBJ whole genome shotgun (WGS) entry which is preliminary data.</text>
</comment>
<feature type="region of interest" description="Disordered" evidence="1">
    <location>
        <begin position="1"/>
        <end position="72"/>
    </location>
</feature>
<evidence type="ECO:0000256" key="1">
    <source>
        <dbReference type="SAM" id="MobiDB-lite"/>
    </source>
</evidence>
<dbReference type="PANTHER" id="PTHR38702:SF1">
    <property type="entry name" value="CALPONIN-HOMOLOGY (CH) DOMAIN-CONTAINING PROTEIN"/>
    <property type="match status" value="1"/>
</dbReference>
<feature type="compositionally biased region" description="Low complexity" evidence="1">
    <location>
        <begin position="43"/>
        <end position="70"/>
    </location>
</feature>
<gene>
    <name evidence="2" type="ORF">HETSPECPRED_007147</name>
</gene>
<evidence type="ECO:0000313" key="3">
    <source>
        <dbReference type="Proteomes" id="UP000664521"/>
    </source>
</evidence>
<organism evidence="2 3">
    <name type="scientific">Heterodermia speciosa</name>
    <dbReference type="NCBI Taxonomy" id="116794"/>
    <lineage>
        <taxon>Eukaryota</taxon>
        <taxon>Fungi</taxon>
        <taxon>Dikarya</taxon>
        <taxon>Ascomycota</taxon>
        <taxon>Pezizomycotina</taxon>
        <taxon>Lecanoromycetes</taxon>
        <taxon>OSLEUM clade</taxon>
        <taxon>Lecanoromycetidae</taxon>
        <taxon>Caliciales</taxon>
        <taxon>Physciaceae</taxon>
        <taxon>Heterodermia</taxon>
    </lineage>
</organism>
<dbReference type="PANTHER" id="PTHR38702">
    <property type="entry name" value="CALPONIN-HOMOLOGY (CH) DOMAIN-CONTAINING PROTEIN"/>
    <property type="match status" value="1"/>
</dbReference>
<dbReference type="Proteomes" id="UP000664521">
    <property type="component" value="Unassembled WGS sequence"/>
</dbReference>
<dbReference type="EMBL" id="CAJPDS010000005">
    <property type="protein sequence ID" value="CAF9907502.1"/>
    <property type="molecule type" value="Genomic_DNA"/>
</dbReference>
<feature type="compositionally biased region" description="Low complexity" evidence="1">
    <location>
        <begin position="23"/>
        <end position="35"/>
    </location>
</feature>
<sequence>MAHSPFLGPDGHLSASPPYTRDSSPSPSISATPPLSACPEFGRSFSTTSSDVSSLSRPSTTSRSSSASAALRQRGYVRPQGVSFAASAGNRDSVLSLGSIAHLQYYFARTGLLDGKGGQLARDQGKRRAVTEGSLNRMPKKYIMSEEDGLGDDSDCIVDEDSNLDPDDNVMLPPTVSTYSHKVQYIPPPPDSEALREELKKSLVDAGKALEEVETTASKDVNLLRNENEGSDGADVKSQEVAEVACSSGWHEIQGLHVLDVVTLAIRAAKIYYTAHEHPQRLYSIKSERQIREELLTVMDVLKRMASRNFAGGMKEDELNVARKWVKGIEQFIIEEQAMEAKEVDTRGKWQWLDGSWGGQERKRERLFMCSFLPDADLPDWTSMGEMEFRPSPFLQALRNGLTLVHLHNAVLQKSKRQFGDIKTFHTDTAKPYRCAENLRYWIKAAEIRWEIKIKVNVTGVVHGKSEAWPDFEVAILQWCQVVREEITKEWEEGSRRISSSIPDPPGDSQTQRPRLFDD</sequence>
<name>A0A8H3ENX2_9LECA</name>
<dbReference type="AlphaFoldDB" id="A0A8H3ENX2"/>
<keyword evidence="3" id="KW-1185">Reference proteome</keyword>
<reference evidence="2" key="1">
    <citation type="submission" date="2021-03" db="EMBL/GenBank/DDBJ databases">
        <authorList>
            <person name="Tagirdzhanova G."/>
        </authorList>
    </citation>
    <scope>NUCLEOTIDE SEQUENCE</scope>
</reference>
<proteinExistence type="predicted"/>
<feature type="region of interest" description="Disordered" evidence="1">
    <location>
        <begin position="492"/>
        <end position="519"/>
    </location>
</feature>